<dbReference type="Proteomes" id="UP000664940">
    <property type="component" value="Unassembled WGS sequence"/>
</dbReference>
<organism evidence="2 3">
    <name type="scientific">Phyllostomus discolor</name>
    <name type="common">pale spear-nosed bat</name>
    <dbReference type="NCBI Taxonomy" id="89673"/>
    <lineage>
        <taxon>Eukaryota</taxon>
        <taxon>Metazoa</taxon>
        <taxon>Chordata</taxon>
        <taxon>Craniata</taxon>
        <taxon>Vertebrata</taxon>
        <taxon>Euteleostomi</taxon>
        <taxon>Mammalia</taxon>
        <taxon>Eutheria</taxon>
        <taxon>Laurasiatheria</taxon>
        <taxon>Chiroptera</taxon>
        <taxon>Yangochiroptera</taxon>
        <taxon>Phyllostomidae</taxon>
        <taxon>Phyllostominae</taxon>
        <taxon>Phyllostomus</taxon>
    </lineage>
</organism>
<feature type="region of interest" description="Disordered" evidence="1">
    <location>
        <begin position="25"/>
        <end position="124"/>
    </location>
</feature>
<gene>
    <name evidence="2" type="ORF">HJG60_009189</name>
</gene>
<evidence type="ECO:0000313" key="2">
    <source>
        <dbReference type="EMBL" id="KAF6078341.1"/>
    </source>
</evidence>
<evidence type="ECO:0000256" key="1">
    <source>
        <dbReference type="SAM" id="MobiDB-lite"/>
    </source>
</evidence>
<name>A0A834DFV3_9CHIR</name>
<feature type="compositionally biased region" description="Basic and acidic residues" evidence="1">
    <location>
        <begin position="89"/>
        <end position="102"/>
    </location>
</feature>
<dbReference type="EMBL" id="JABVXQ010000014">
    <property type="protein sequence ID" value="KAF6078341.1"/>
    <property type="molecule type" value="Genomic_DNA"/>
</dbReference>
<sequence length="124" mass="13870">MSAPPQPCSSLSRLRPEAVQWLRLGAGFRGRPQPRPRPGELSTGRVLTRPAGRPRPQDTAVHPRSLASEHAAQRLCRDSPWARSTHCASLDRKQRRPEDRGRGPVGHLPESALPSSHRRLRLYP</sequence>
<comment type="caution">
    <text evidence="2">The sequence shown here is derived from an EMBL/GenBank/DDBJ whole genome shotgun (WGS) entry which is preliminary data.</text>
</comment>
<protein>
    <submittedName>
        <fullName evidence="2">Uncharacterized protein</fullName>
    </submittedName>
</protein>
<dbReference type="AlphaFoldDB" id="A0A834DFV3"/>
<accession>A0A834DFV3</accession>
<evidence type="ECO:0000313" key="3">
    <source>
        <dbReference type="Proteomes" id="UP000664940"/>
    </source>
</evidence>
<proteinExistence type="predicted"/>
<reference evidence="2 3" key="1">
    <citation type="journal article" date="2020" name="Nature">
        <title>Six reference-quality genomes reveal evolution of bat adaptations.</title>
        <authorList>
            <person name="Jebb D."/>
            <person name="Huang Z."/>
            <person name="Pippel M."/>
            <person name="Hughes G.M."/>
            <person name="Lavrichenko K."/>
            <person name="Devanna P."/>
            <person name="Winkler S."/>
            <person name="Jermiin L.S."/>
            <person name="Skirmuntt E.C."/>
            <person name="Katzourakis A."/>
            <person name="Burkitt-Gray L."/>
            <person name="Ray D.A."/>
            <person name="Sullivan K.A.M."/>
            <person name="Roscito J.G."/>
            <person name="Kirilenko B.M."/>
            <person name="Davalos L.M."/>
            <person name="Corthals A.P."/>
            <person name="Power M.L."/>
            <person name="Jones G."/>
            <person name="Ransome R.D."/>
            <person name="Dechmann D.K.N."/>
            <person name="Locatelli A.G."/>
            <person name="Puechmaille S.J."/>
            <person name="Fedrigo O."/>
            <person name="Jarvis E.D."/>
            <person name="Hiller M."/>
            <person name="Vernes S.C."/>
            <person name="Myers E.W."/>
            <person name="Teeling E.C."/>
        </authorList>
    </citation>
    <scope>NUCLEOTIDE SEQUENCE [LARGE SCALE GENOMIC DNA]</scope>
    <source>
        <strain evidence="2">Bat1K_MPI-CBG_1</strain>
    </source>
</reference>